<feature type="domain" description="XRCC4 N-terminal" evidence="8">
    <location>
        <begin position="18"/>
        <end position="118"/>
    </location>
</feature>
<reference evidence="12" key="2">
    <citation type="journal article" date="2014" name="Nat. Commun.">
        <title>The cavefish genome reveals candidate genes for eye loss.</title>
        <authorList>
            <person name="McGaugh S.E."/>
            <person name="Gross J.B."/>
            <person name="Aken B."/>
            <person name="Blin M."/>
            <person name="Borowsky R."/>
            <person name="Chalopin D."/>
            <person name="Hinaux H."/>
            <person name="Jeffery W.R."/>
            <person name="Keene A."/>
            <person name="Ma L."/>
            <person name="Minx P."/>
            <person name="Murphy D."/>
            <person name="O'Quin K.E."/>
            <person name="Retaux S."/>
            <person name="Rohner N."/>
            <person name="Searle S.M."/>
            <person name="Stahl B.A."/>
            <person name="Tabin C."/>
            <person name="Volff J.N."/>
            <person name="Yoshizawa M."/>
            <person name="Warren W.C."/>
        </authorList>
    </citation>
    <scope>NUCLEOTIDE SEQUENCE [LARGE SCALE GENOMIC DNA]</scope>
    <source>
        <strain evidence="12">female</strain>
    </source>
</reference>
<dbReference type="Bgee" id="ENSAMXG00000031991">
    <property type="expression patterns" value="Expressed in testis and 14 other cell types or tissues"/>
</dbReference>
<evidence type="ECO:0000256" key="2">
    <source>
        <dbReference type="ARBA" id="ARBA00022763"/>
    </source>
</evidence>
<comment type="subcellular location">
    <subcellularLocation>
        <location evidence="1">Nucleus</location>
    </subcellularLocation>
</comment>
<name>A0A3B1KIL1_ASTMX</name>
<reference evidence="11" key="3">
    <citation type="submission" date="2025-08" db="UniProtKB">
        <authorList>
            <consortium name="Ensembl"/>
        </authorList>
    </citation>
    <scope>IDENTIFICATION</scope>
</reference>
<organism evidence="11 12">
    <name type="scientific">Astyanax mexicanus</name>
    <name type="common">Blind cave fish</name>
    <name type="synonym">Astyanax fasciatus mexicanus</name>
    <dbReference type="NCBI Taxonomy" id="7994"/>
    <lineage>
        <taxon>Eukaryota</taxon>
        <taxon>Metazoa</taxon>
        <taxon>Chordata</taxon>
        <taxon>Craniata</taxon>
        <taxon>Vertebrata</taxon>
        <taxon>Euteleostomi</taxon>
        <taxon>Actinopterygii</taxon>
        <taxon>Neopterygii</taxon>
        <taxon>Teleostei</taxon>
        <taxon>Ostariophysi</taxon>
        <taxon>Characiformes</taxon>
        <taxon>Characoidei</taxon>
        <taxon>Acestrorhamphidae</taxon>
        <taxon>Acestrorhamphinae</taxon>
        <taxon>Astyanax</taxon>
    </lineage>
</organism>
<dbReference type="GO" id="GO:0005958">
    <property type="term" value="C:DNA-dependent protein kinase-DNA ligase 4 complex"/>
    <property type="evidence" value="ECO:0007669"/>
    <property type="project" value="TreeGrafter"/>
</dbReference>
<reference evidence="11" key="4">
    <citation type="submission" date="2025-09" db="UniProtKB">
        <authorList>
            <consortium name="Ensembl"/>
        </authorList>
    </citation>
    <scope>IDENTIFICATION</scope>
</reference>
<proteinExistence type="inferred from homology"/>
<dbReference type="GO" id="GO:0032807">
    <property type="term" value="C:DNA ligase IV complex"/>
    <property type="evidence" value="ECO:0007669"/>
    <property type="project" value="TreeGrafter"/>
</dbReference>
<dbReference type="CDD" id="cd22283">
    <property type="entry name" value="HD_XRCC4_N"/>
    <property type="match status" value="1"/>
</dbReference>
<evidence type="ECO:0000256" key="1">
    <source>
        <dbReference type="ARBA" id="ARBA00004123"/>
    </source>
</evidence>
<feature type="compositionally biased region" description="Acidic residues" evidence="7">
    <location>
        <begin position="243"/>
        <end position="252"/>
    </location>
</feature>
<dbReference type="PANTHER" id="PTHR28559">
    <property type="entry name" value="DNA REPAIR PROTEIN XRCC4"/>
    <property type="match status" value="1"/>
</dbReference>
<keyword evidence="3" id="KW-0233">DNA recombination</keyword>
<feature type="domain" description="XRCC4 coiled-coil" evidence="9">
    <location>
        <begin position="123"/>
        <end position="199"/>
    </location>
</feature>
<evidence type="ECO:0000259" key="8">
    <source>
        <dbReference type="Pfam" id="PF06632"/>
    </source>
</evidence>
<keyword evidence="12" id="KW-1185">Reference proteome</keyword>
<accession>A0A3B1KIL1</accession>
<dbReference type="InterPro" id="IPR014751">
    <property type="entry name" value="XRCC4-like_C"/>
</dbReference>
<keyword evidence="2" id="KW-0227">DNA damage</keyword>
<dbReference type="GO" id="GO:0003677">
    <property type="term" value="F:DNA binding"/>
    <property type="evidence" value="ECO:0007669"/>
    <property type="project" value="InterPro"/>
</dbReference>
<protein>
    <submittedName>
        <fullName evidence="11">X-ray repair complementing defective repair in Chinese hamster cells 4</fullName>
    </submittedName>
</protein>
<dbReference type="Gene3D" id="1.20.5.370">
    <property type="match status" value="1"/>
</dbReference>
<dbReference type="Ensembl" id="ENSAMXT00000032612.1">
    <property type="protein sequence ID" value="ENSAMXP00000054527.1"/>
    <property type="gene ID" value="ENSAMXG00000031991.1"/>
</dbReference>
<evidence type="ECO:0000313" key="12">
    <source>
        <dbReference type="Proteomes" id="UP000018467"/>
    </source>
</evidence>
<dbReference type="InterPro" id="IPR009089">
    <property type="entry name" value="XRCC4_N_sf"/>
</dbReference>
<evidence type="ECO:0000256" key="6">
    <source>
        <dbReference type="ARBA" id="ARBA00025728"/>
    </source>
</evidence>
<evidence type="ECO:0000256" key="7">
    <source>
        <dbReference type="SAM" id="MobiDB-lite"/>
    </source>
</evidence>
<dbReference type="InterPro" id="IPR053962">
    <property type="entry name" value="XRCC4_CC"/>
</dbReference>
<evidence type="ECO:0000313" key="11">
    <source>
        <dbReference type="Ensembl" id="ENSAMXP00000054527.1"/>
    </source>
</evidence>
<feature type="domain" description="XRCC4 C-terminal" evidence="10">
    <location>
        <begin position="236"/>
        <end position="315"/>
    </location>
</feature>
<dbReference type="Proteomes" id="UP000018467">
    <property type="component" value="Unassembled WGS sequence"/>
</dbReference>
<sequence length="341" mass="38961">MKVTVRQISVDSKPESRLFLKLEWDRDLGAGFVVVLCDGVSAWSGEVSEEDVTREAREMEMERKRYVQDLQLVLTGENQTTQNYRFCLTPERPGTPVLQLSYEKMENDISFRLGMVDLLPVPESTEVIRELISFGLQRNASLKTKNQNLLEENRRIRDELEHITAQMEGCVREKEEVERDLFSRFVLVLNEKKNKLRDLQQRIKQLEVTVEEEKQRRKRGVAGDGEREQAVKLGGESDYGSTTDEEQQEDPENSALKTPDQEALPGNPMNDSLHDITDVAPSRKRRQRHLQQPPTQSKRPALEPSQNSRAELTKGHKGEVLAEVGGVPVVSPNPDDLFEDI</sequence>
<dbReference type="Pfam" id="PF06632">
    <property type="entry name" value="XRCC4"/>
    <property type="match status" value="1"/>
</dbReference>
<dbReference type="AlphaFoldDB" id="A0A3B1KIL1"/>
<keyword evidence="5" id="KW-0539">Nucleus</keyword>
<dbReference type="InterPro" id="IPR010585">
    <property type="entry name" value="DNA_repair_prot_XRCC4"/>
</dbReference>
<dbReference type="GO" id="GO:0033152">
    <property type="term" value="P:immunoglobulin V(D)J recombination"/>
    <property type="evidence" value="ECO:0007669"/>
    <property type="project" value="TreeGrafter"/>
</dbReference>
<dbReference type="GO" id="GO:0006303">
    <property type="term" value="P:double-strand break repair via nonhomologous end joining"/>
    <property type="evidence" value="ECO:0007669"/>
    <property type="project" value="TreeGrafter"/>
</dbReference>
<dbReference type="InterPro" id="IPR038051">
    <property type="entry name" value="XRCC4-like_N_sf"/>
</dbReference>
<dbReference type="Pfam" id="PF21924">
    <property type="entry name" value="XRCC4_CC"/>
    <property type="match status" value="1"/>
</dbReference>
<comment type="similarity">
    <text evidence="6">Belongs to the XRCC4-XLF family. XRCC4 subfamily.</text>
</comment>
<dbReference type="InParanoid" id="A0A3B1KIL1"/>
<dbReference type="InterPro" id="IPR053963">
    <property type="entry name" value="XRCC4_C"/>
</dbReference>
<keyword evidence="4" id="KW-0234">DNA repair</keyword>
<dbReference type="PANTHER" id="PTHR28559:SF1">
    <property type="entry name" value="DNA REPAIR PROTEIN XRCC4"/>
    <property type="match status" value="1"/>
</dbReference>
<feature type="compositionally biased region" description="Polar residues" evidence="7">
    <location>
        <begin position="290"/>
        <end position="310"/>
    </location>
</feature>
<evidence type="ECO:0000256" key="4">
    <source>
        <dbReference type="ARBA" id="ARBA00023204"/>
    </source>
</evidence>
<dbReference type="InterPro" id="IPR053961">
    <property type="entry name" value="XRCC4_N"/>
</dbReference>
<evidence type="ECO:0000259" key="10">
    <source>
        <dbReference type="Pfam" id="PF21925"/>
    </source>
</evidence>
<dbReference type="Gene3D" id="2.170.210.10">
    <property type="entry name" value="DNA double-strand break repair and VJ recombination XRCC4, N-terminal"/>
    <property type="match status" value="1"/>
</dbReference>
<evidence type="ECO:0000256" key="5">
    <source>
        <dbReference type="ARBA" id="ARBA00023242"/>
    </source>
</evidence>
<dbReference type="SUPFAM" id="SSF50809">
    <property type="entry name" value="XRCC4, N-terminal domain"/>
    <property type="match status" value="1"/>
</dbReference>
<evidence type="ECO:0000259" key="9">
    <source>
        <dbReference type="Pfam" id="PF21924"/>
    </source>
</evidence>
<feature type="region of interest" description="Disordered" evidence="7">
    <location>
        <begin position="210"/>
        <end position="341"/>
    </location>
</feature>
<feature type="compositionally biased region" description="Basic and acidic residues" evidence="7">
    <location>
        <begin position="311"/>
        <end position="320"/>
    </location>
</feature>
<dbReference type="Pfam" id="PF21925">
    <property type="entry name" value="XRCC4_C"/>
    <property type="match status" value="1"/>
</dbReference>
<dbReference type="GeneTree" id="ENSGT00940000166544"/>
<evidence type="ECO:0000256" key="3">
    <source>
        <dbReference type="ARBA" id="ARBA00023172"/>
    </source>
</evidence>
<dbReference type="GO" id="GO:0010165">
    <property type="term" value="P:response to X-ray"/>
    <property type="evidence" value="ECO:0007669"/>
    <property type="project" value="TreeGrafter"/>
</dbReference>
<dbReference type="SUPFAM" id="SSF58022">
    <property type="entry name" value="XRCC4, C-terminal oligomerization domain"/>
    <property type="match status" value="1"/>
</dbReference>
<dbReference type="STRING" id="7994.ENSAMXP00000054527"/>
<reference evidence="12" key="1">
    <citation type="submission" date="2013-03" db="EMBL/GenBank/DDBJ databases">
        <authorList>
            <person name="Jeffery W."/>
            <person name="Warren W."/>
            <person name="Wilson R.K."/>
        </authorList>
    </citation>
    <scope>NUCLEOTIDE SEQUENCE</scope>
    <source>
        <strain evidence="12">female</strain>
    </source>
</reference>